<dbReference type="PANTHER" id="PTHR46868">
    <property type="entry name" value="FCS-LIKE ZINC FINGER 11"/>
    <property type="match status" value="1"/>
</dbReference>
<dbReference type="EMBL" id="GISG01087954">
    <property type="protein sequence ID" value="MBA4633725.1"/>
    <property type="molecule type" value="Transcribed_RNA"/>
</dbReference>
<dbReference type="InterPro" id="IPR007650">
    <property type="entry name" value="Zf-FLZ_dom"/>
</dbReference>
<reference evidence="7" key="1">
    <citation type="journal article" date="2013" name="J. Plant Res.">
        <title>Effect of fungi and light on seed germination of three Opuntia species from semiarid lands of central Mexico.</title>
        <authorList>
            <person name="Delgado-Sanchez P."/>
            <person name="Jimenez-Bremont J.F."/>
            <person name="Guerrero-Gonzalez Mde L."/>
            <person name="Flores J."/>
        </authorList>
    </citation>
    <scope>NUCLEOTIDE SEQUENCE</scope>
    <source>
        <tissue evidence="7">Cladode</tissue>
    </source>
</reference>
<dbReference type="InterPro" id="IPR044585">
    <property type="entry name" value="FLZ10/11"/>
</dbReference>
<keyword evidence="3" id="KW-0862">Zinc</keyword>
<feature type="region of interest" description="Disordered" evidence="5">
    <location>
        <begin position="1"/>
        <end position="35"/>
    </location>
</feature>
<feature type="domain" description="FLZ-type" evidence="6">
    <location>
        <begin position="338"/>
        <end position="382"/>
    </location>
</feature>
<evidence type="ECO:0000256" key="1">
    <source>
        <dbReference type="ARBA" id="ARBA00009374"/>
    </source>
</evidence>
<evidence type="ECO:0000256" key="3">
    <source>
        <dbReference type="ARBA" id="ARBA00022771"/>
    </source>
</evidence>
<proteinExistence type="inferred from homology"/>
<keyword evidence="3" id="KW-0863">Zinc-finger</keyword>
<sequence>MLRKRARSIQKDQEMGQLTSDSGCGSSLQSTLPGQRQKTNSFFNVPGLFVGLSPKSVPDCDSVRSPTSPLDFMLFSNLSTSFRFLKSSQDCGHQKSWDCIKVGLSSIVDSLDDDDDRNLPEKPIPSSNSKTILFGSQIRIKTPNSPTCAHFCEAPKSLPKNYAIFPHAKMRPSNLERGSSSVLFEIGEDPVESDPLVKIQSFSLDSKRVGSEISKLSTRITDLRTENFGLESGTIQVHRALSLIGGGPIAENKLTPDSMPITSRDGFAQSLTPSEIELSEDYTRVISHGPNPKTTHIFGDCVLECQADGTDVGNKKESSDTGVPSLEMPASLGYRPSDFLSCCYFCKKKLEEGKDIYMYRGEKAFCSWDCRMEEISMEERKEKSSTEASRGPSNSENGEEVFEKSLFFTI</sequence>
<feature type="region of interest" description="Disordered" evidence="5">
    <location>
        <begin position="378"/>
        <end position="410"/>
    </location>
</feature>
<accession>A0A7C9D917</accession>
<keyword evidence="2" id="KW-0479">Metal-binding</keyword>
<evidence type="ECO:0000259" key="6">
    <source>
        <dbReference type="PROSITE" id="PS51795"/>
    </source>
</evidence>
<evidence type="ECO:0000256" key="4">
    <source>
        <dbReference type="PROSITE-ProRule" id="PRU01131"/>
    </source>
</evidence>
<name>A0A7C9D917_OPUST</name>
<evidence type="ECO:0000313" key="7">
    <source>
        <dbReference type="EMBL" id="MBA4633725.1"/>
    </source>
</evidence>
<reference evidence="7" key="2">
    <citation type="submission" date="2020-07" db="EMBL/GenBank/DDBJ databases">
        <authorList>
            <person name="Vera ALvarez R."/>
            <person name="Arias-Moreno D.M."/>
            <person name="Jimenez-Jacinto V."/>
            <person name="Jimenez-Bremont J.F."/>
            <person name="Swaminathan K."/>
            <person name="Moose S.P."/>
            <person name="Guerrero-Gonzalez M.L."/>
            <person name="Marino-Ramirez L."/>
            <person name="Landsman D."/>
            <person name="Rodriguez-Kessler M."/>
            <person name="Delgado-Sanchez P."/>
        </authorList>
    </citation>
    <scope>NUCLEOTIDE SEQUENCE</scope>
    <source>
        <tissue evidence="7">Cladode</tissue>
    </source>
</reference>
<evidence type="ECO:0000256" key="2">
    <source>
        <dbReference type="ARBA" id="ARBA00022723"/>
    </source>
</evidence>
<dbReference type="PROSITE" id="PS51795">
    <property type="entry name" value="ZF_FLZ"/>
    <property type="match status" value="1"/>
</dbReference>
<feature type="compositionally biased region" description="Polar residues" evidence="5">
    <location>
        <begin position="386"/>
        <end position="396"/>
    </location>
</feature>
<protein>
    <recommendedName>
        <fullName evidence="6">FLZ-type domain-containing protein</fullName>
    </recommendedName>
</protein>
<dbReference type="PANTHER" id="PTHR46868:SF3">
    <property type="entry name" value="FCS-LIKE ZINC FINGER 11"/>
    <property type="match status" value="1"/>
</dbReference>
<dbReference type="Pfam" id="PF04570">
    <property type="entry name" value="zf-FLZ"/>
    <property type="match status" value="1"/>
</dbReference>
<organism evidence="7">
    <name type="scientific">Opuntia streptacantha</name>
    <name type="common">Prickly pear cactus</name>
    <name type="synonym">Opuntia cardona</name>
    <dbReference type="NCBI Taxonomy" id="393608"/>
    <lineage>
        <taxon>Eukaryota</taxon>
        <taxon>Viridiplantae</taxon>
        <taxon>Streptophyta</taxon>
        <taxon>Embryophyta</taxon>
        <taxon>Tracheophyta</taxon>
        <taxon>Spermatophyta</taxon>
        <taxon>Magnoliopsida</taxon>
        <taxon>eudicotyledons</taxon>
        <taxon>Gunneridae</taxon>
        <taxon>Pentapetalae</taxon>
        <taxon>Caryophyllales</taxon>
        <taxon>Cactineae</taxon>
        <taxon>Cactaceae</taxon>
        <taxon>Opuntioideae</taxon>
        <taxon>Opuntia</taxon>
    </lineage>
</organism>
<feature type="compositionally biased region" description="Polar residues" evidence="5">
    <location>
        <begin position="16"/>
        <end position="35"/>
    </location>
</feature>
<evidence type="ECO:0000256" key="5">
    <source>
        <dbReference type="SAM" id="MobiDB-lite"/>
    </source>
</evidence>
<dbReference type="GO" id="GO:0008270">
    <property type="term" value="F:zinc ion binding"/>
    <property type="evidence" value="ECO:0007669"/>
    <property type="project" value="UniProtKB-KW"/>
</dbReference>
<feature type="zinc finger region" description="FLZ-type" evidence="4">
    <location>
        <begin position="338"/>
        <end position="382"/>
    </location>
</feature>
<comment type="similarity">
    <text evidence="1">Belongs to the FLZ family.</text>
</comment>
<dbReference type="AlphaFoldDB" id="A0A7C9D917"/>